<proteinExistence type="inferred from homology"/>
<feature type="binding site" description="axial binding residue" evidence="9">
    <location>
        <position position="444"/>
    </location>
    <ligand>
        <name>heme</name>
        <dbReference type="ChEBI" id="CHEBI:30413"/>
    </ligand>
    <ligandPart>
        <name>Fe</name>
        <dbReference type="ChEBI" id="CHEBI:18248"/>
    </ligandPart>
</feature>
<dbReference type="Proteomes" id="UP000567179">
    <property type="component" value="Unassembled WGS sequence"/>
</dbReference>
<evidence type="ECO:0000256" key="1">
    <source>
        <dbReference type="ARBA" id="ARBA00001971"/>
    </source>
</evidence>
<comment type="similarity">
    <text evidence="3">Belongs to the cytochrome P450 family.</text>
</comment>
<dbReference type="EMBL" id="JAACJJ010000016">
    <property type="protein sequence ID" value="KAF5324094.1"/>
    <property type="molecule type" value="Genomic_DNA"/>
</dbReference>
<evidence type="ECO:0000256" key="5">
    <source>
        <dbReference type="ARBA" id="ARBA00022723"/>
    </source>
</evidence>
<keyword evidence="8" id="KW-0503">Monooxygenase</keyword>
<protein>
    <recommendedName>
        <fullName evidence="12">Cytochrome P450</fullName>
    </recommendedName>
</protein>
<dbReference type="InterPro" id="IPR001128">
    <property type="entry name" value="Cyt_P450"/>
</dbReference>
<organism evidence="10 11">
    <name type="scientific">Psilocybe cf. subviscida</name>
    <dbReference type="NCBI Taxonomy" id="2480587"/>
    <lineage>
        <taxon>Eukaryota</taxon>
        <taxon>Fungi</taxon>
        <taxon>Dikarya</taxon>
        <taxon>Basidiomycota</taxon>
        <taxon>Agaricomycotina</taxon>
        <taxon>Agaricomycetes</taxon>
        <taxon>Agaricomycetidae</taxon>
        <taxon>Agaricales</taxon>
        <taxon>Agaricineae</taxon>
        <taxon>Strophariaceae</taxon>
        <taxon>Psilocybe</taxon>
    </lineage>
</organism>
<dbReference type="PRINTS" id="PR00385">
    <property type="entry name" value="P450"/>
</dbReference>
<reference evidence="10 11" key="1">
    <citation type="journal article" date="2020" name="ISME J.">
        <title>Uncovering the hidden diversity of litter-decomposition mechanisms in mushroom-forming fungi.</title>
        <authorList>
            <person name="Floudas D."/>
            <person name="Bentzer J."/>
            <person name="Ahren D."/>
            <person name="Johansson T."/>
            <person name="Persson P."/>
            <person name="Tunlid A."/>
        </authorList>
    </citation>
    <scope>NUCLEOTIDE SEQUENCE [LARGE SCALE GENOMIC DNA]</scope>
    <source>
        <strain evidence="10 11">CBS 101986</strain>
    </source>
</reference>
<accession>A0A8H5BIM0</accession>
<evidence type="ECO:0000256" key="9">
    <source>
        <dbReference type="PIRSR" id="PIRSR602401-1"/>
    </source>
</evidence>
<evidence type="ECO:0000313" key="10">
    <source>
        <dbReference type="EMBL" id="KAF5324094.1"/>
    </source>
</evidence>
<evidence type="ECO:0000256" key="4">
    <source>
        <dbReference type="ARBA" id="ARBA00022617"/>
    </source>
</evidence>
<sequence>MYITTIAVCTSAILLSTVIFCASRKRRSLPKLPLPPGPKGLPVIGNILDIPSVFQWHTYQKWAKEFDTDILYVNLAGTDVIVLNTAEAASDLLEKRSSIYSGRPRMSFLNDLMGWDFNFVFMDYGQQWRTHRRLMHHSFHPAAVKQHHRHLMRSTHNFLSRMLSQPRGGTVEKVRRLAGESIITTVYGITMEENNDPYLAIAEEGSRSIIEGAVVGAFLVDVMPFLKYLPAWIPGASFQRKAMAWRQASQRLYTLPFQAAEQNIENDKSTICFATTSLEKAAECTDNAYRRDVIQGTAATIYVAGSETTLSAISSCILGLILRPDVLRRAQDEVDGVVPIGELPSFAHLSRLPYITAIVKETLRWHDAVPLGIAHKLSEEDEYKGFRIPAGATILANSWAMLHREDVYPDPFQFNPDRFMKDGKLDPSVRDPGHACWGFGRRVCQGRHFAFASIWIAIASLVACFDIEKDRDDEGHVIEPVDEIISGITCIPVEFRSWLKPRSLFVEEVIKEAVEQDRKNEMA</sequence>
<name>A0A8H5BIM0_9AGAR</name>
<comment type="cofactor">
    <cofactor evidence="1 9">
        <name>heme</name>
        <dbReference type="ChEBI" id="CHEBI:30413"/>
    </cofactor>
</comment>
<evidence type="ECO:0000313" key="11">
    <source>
        <dbReference type="Proteomes" id="UP000567179"/>
    </source>
</evidence>
<dbReference type="AlphaFoldDB" id="A0A8H5BIM0"/>
<dbReference type="InterPro" id="IPR050364">
    <property type="entry name" value="Cytochrome_P450_fung"/>
</dbReference>
<evidence type="ECO:0000256" key="7">
    <source>
        <dbReference type="ARBA" id="ARBA00023004"/>
    </source>
</evidence>
<evidence type="ECO:0000256" key="2">
    <source>
        <dbReference type="ARBA" id="ARBA00005179"/>
    </source>
</evidence>
<comment type="pathway">
    <text evidence="2">Secondary metabolite biosynthesis.</text>
</comment>
<keyword evidence="6" id="KW-0560">Oxidoreductase</keyword>
<evidence type="ECO:0008006" key="12">
    <source>
        <dbReference type="Google" id="ProtNLM"/>
    </source>
</evidence>
<dbReference type="GO" id="GO:0004497">
    <property type="term" value="F:monooxygenase activity"/>
    <property type="evidence" value="ECO:0007669"/>
    <property type="project" value="UniProtKB-KW"/>
</dbReference>
<dbReference type="OrthoDB" id="2789670at2759"/>
<gene>
    <name evidence="10" type="ORF">D9619_011206</name>
</gene>
<dbReference type="GO" id="GO:0005506">
    <property type="term" value="F:iron ion binding"/>
    <property type="evidence" value="ECO:0007669"/>
    <property type="project" value="InterPro"/>
</dbReference>
<dbReference type="InterPro" id="IPR002401">
    <property type="entry name" value="Cyt_P450_E_grp-I"/>
</dbReference>
<evidence type="ECO:0000256" key="3">
    <source>
        <dbReference type="ARBA" id="ARBA00010617"/>
    </source>
</evidence>
<keyword evidence="5 9" id="KW-0479">Metal-binding</keyword>
<dbReference type="PRINTS" id="PR00463">
    <property type="entry name" value="EP450I"/>
</dbReference>
<keyword evidence="7 9" id="KW-0408">Iron</keyword>
<dbReference type="GO" id="GO:0016705">
    <property type="term" value="F:oxidoreductase activity, acting on paired donors, with incorporation or reduction of molecular oxygen"/>
    <property type="evidence" value="ECO:0007669"/>
    <property type="project" value="InterPro"/>
</dbReference>
<evidence type="ECO:0000256" key="6">
    <source>
        <dbReference type="ARBA" id="ARBA00023002"/>
    </source>
</evidence>
<dbReference type="PANTHER" id="PTHR46300">
    <property type="entry name" value="P450, PUTATIVE (EUROFUNG)-RELATED-RELATED"/>
    <property type="match status" value="1"/>
</dbReference>
<keyword evidence="4 9" id="KW-0349">Heme</keyword>
<keyword evidence="11" id="KW-1185">Reference proteome</keyword>
<dbReference type="SUPFAM" id="SSF48264">
    <property type="entry name" value="Cytochrome P450"/>
    <property type="match status" value="1"/>
</dbReference>
<dbReference type="Pfam" id="PF00067">
    <property type="entry name" value="p450"/>
    <property type="match status" value="1"/>
</dbReference>
<dbReference type="GO" id="GO:0020037">
    <property type="term" value="F:heme binding"/>
    <property type="evidence" value="ECO:0007669"/>
    <property type="project" value="InterPro"/>
</dbReference>
<dbReference type="PANTHER" id="PTHR46300:SF7">
    <property type="entry name" value="P450, PUTATIVE (EUROFUNG)-RELATED"/>
    <property type="match status" value="1"/>
</dbReference>
<dbReference type="InterPro" id="IPR036396">
    <property type="entry name" value="Cyt_P450_sf"/>
</dbReference>
<comment type="caution">
    <text evidence="10">The sequence shown here is derived from an EMBL/GenBank/DDBJ whole genome shotgun (WGS) entry which is preliminary data.</text>
</comment>
<evidence type="ECO:0000256" key="8">
    <source>
        <dbReference type="ARBA" id="ARBA00023033"/>
    </source>
</evidence>
<dbReference type="CDD" id="cd11065">
    <property type="entry name" value="CYP64-like"/>
    <property type="match status" value="1"/>
</dbReference>
<dbReference type="Gene3D" id="1.10.630.10">
    <property type="entry name" value="Cytochrome P450"/>
    <property type="match status" value="1"/>
</dbReference>